<protein>
    <submittedName>
        <fullName evidence="3">Uncharacterized protein</fullName>
    </submittedName>
</protein>
<evidence type="ECO:0000313" key="3">
    <source>
        <dbReference type="EMBL" id="KAK8941399.1"/>
    </source>
</evidence>
<comment type="caution">
    <text evidence="3">The sequence shown here is derived from an EMBL/GenBank/DDBJ whole genome shotgun (WGS) entry which is preliminary data.</text>
</comment>
<keyword evidence="1" id="KW-0341">Growth regulation</keyword>
<dbReference type="GO" id="GO:0040008">
    <property type="term" value="P:regulation of growth"/>
    <property type="evidence" value="ECO:0007669"/>
    <property type="project" value="InterPro"/>
</dbReference>
<keyword evidence="4" id="KW-1185">Reference proteome</keyword>
<evidence type="ECO:0000256" key="1">
    <source>
        <dbReference type="ARBA" id="ARBA00022604"/>
    </source>
</evidence>
<organism evidence="3 4">
    <name type="scientific">Platanthera zijinensis</name>
    <dbReference type="NCBI Taxonomy" id="2320716"/>
    <lineage>
        <taxon>Eukaryota</taxon>
        <taxon>Viridiplantae</taxon>
        <taxon>Streptophyta</taxon>
        <taxon>Embryophyta</taxon>
        <taxon>Tracheophyta</taxon>
        <taxon>Spermatophyta</taxon>
        <taxon>Magnoliopsida</taxon>
        <taxon>Liliopsida</taxon>
        <taxon>Asparagales</taxon>
        <taxon>Orchidaceae</taxon>
        <taxon>Orchidoideae</taxon>
        <taxon>Orchideae</taxon>
        <taxon>Orchidinae</taxon>
        <taxon>Platanthera</taxon>
    </lineage>
</organism>
<dbReference type="PANTHER" id="PTHR34045">
    <property type="entry name" value="OS03G0406300 PROTEIN"/>
    <property type="match status" value="1"/>
</dbReference>
<dbReference type="Proteomes" id="UP001418222">
    <property type="component" value="Unassembled WGS sequence"/>
</dbReference>
<sequence>MRLLGWVQSKISGRKEKKFDANNGFLHNSSRRSSCKEEFEDWPQALLAIGTFGSNAAANDEQIVSETDPESAQENHEFSAEEMMKLQNEISKLLNLKPCLRADGAEIEAEGSICSSSKICSGDKIMMKNSKDVIADKCRGIKGKSLSFLLKKMFVCRDGFDLHPSLRDPIPESLMEKIMMKILHKKIHPQAAPRGTGMKYLQGNNEEEKGEDGGKWVKTDSEYIILEI</sequence>
<name>A0AAP0G774_9ASPA</name>
<dbReference type="EMBL" id="JBBWWQ010000008">
    <property type="protein sequence ID" value="KAK8941399.1"/>
    <property type="molecule type" value="Genomic_DNA"/>
</dbReference>
<gene>
    <name evidence="3" type="ORF">KSP39_PZI010120</name>
</gene>
<evidence type="ECO:0000313" key="4">
    <source>
        <dbReference type="Proteomes" id="UP001418222"/>
    </source>
</evidence>
<comment type="similarity">
    <text evidence="2">Belongs to the LAZY family.</text>
</comment>
<dbReference type="InterPro" id="IPR044683">
    <property type="entry name" value="LAZY"/>
</dbReference>
<proteinExistence type="inferred from homology"/>
<evidence type="ECO:0000256" key="2">
    <source>
        <dbReference type="ARBA" id="ARBA00024198"/>
    </source>
</evidence>
<dbReference type="GO" id="GO:0009630">
    <property type="term" value="P:gravitropism"/>
    <property type="evidence" value="ECO:0007669"/>
    <property type="project" value="InterPro"/>
</dbReference>
<reference evidence="3 4" key="1">
    <citation type="journal article" date="2022" name="Nat. Plants">
        <title>Genomes of leafy and leafless Platanthera orchids illuminate the evolution of mycoheterotrophy.</title>
        <authorList>
            <person name="Li M.H."/>
            <person name="Liu K.W."/>
            <person name="Li Z."/>
            <person name="Lu H.C."/>
            <person name="Ye Q.L."/>
            <person name="Zhang D."/>
            <person name="Wang J.Y."/>
            <person name="Li Y.F."/>
            <person name="Zhong Z.M."/>
            <person name="Liu X."/>
            <person name="Yu X."/>
            <person name="Liu D.K."/>
            <person name="Tu X.D."/>
            <person name="Liu B."/>
            <person name="Hao Y."/>
            <person name="Liao X.Y."/>
            <person name="Jiang Y.T."/>
            <person name="Sun W.H."/>
            <person name="Chen J."/>
            <person name="Chen Y.Q."/>
            <person name="Ai Y."/>
            <person name="Zhai J.W."/>
            <person name="Wu S.S."/>
            <person name="Zhou Z."/>
            <person name="Hsiao Y.Y."/>
            <person name="Wu W.L."/>
            <person name="Chen Y.Y."/>
            <person name="Lin Y.F."/>
            <person name="Hsu J.L."/>
            <person name="Li C.Y."/>
            <person name="Wang Z.W."/>
            <person name="Zhao X."/>
            <person name="Zhong W.Y."/>
            <person name="Ma X.K."/>
            <person name="Ma L."/>
            <person name="Huang J."/>
            <person name="Chen G.Z."/>
            <person name="Huang M.Z."/>
            <person name="Huang L."/>
            <person name="Peng D.H."/>
            <person name="Luo Y.B."/>
            <person name="Zou S.Q."/>
            <person name="Chen S.P."/>
            <person name="Lan S."/>
            <person name="Tsai W.C."/>
            <person name="Van de Peer Y."/>
            <person name="Liu Z.J."/>
        </authorList>
    </citation>
    <scope>NUCLEOTIDE SEQUENCE [LARGE SCALE GENOMIC DNA]</scope>
    <source>
        <strain evidence="3">Lor287</strain>
    </source>
</reference>
<accession>A0AAP0G774</accession>
<dbReference type="AlphaFoldDB" id="A0AAP0G774"/>
<dbReference type="PANTHER" id="PTHR34045:SF3">
    <property type="entry name" value="PROTEIN LAZY 4"/>
    <property type="match status" value="1"/>
</dbReference>